<dbReference type="SUPFAM" id="SSF52540">
    <property type="entry name" value="P-loop containing nucleoside triphosphate hydrolases"/>
    <property type="match status" value="1"/>
</dbReference>
<feature type="transmembrane region" description="Helical" evidence="7">
    <location>
        <begin position="65"/>
        <end position="86"/>
    </location>
</feature>
<evidence type="ECO:0000256" key="2">
    <source>
        <dbReference type="ARBA" id="ARBA00022692"/>
    </source>
</evidence>
<keyword evidence="6 7" id="KW-0472">Membrane</keyword>
<feature type="transmembrane region" description="Helical" evidence="7">
    <location>
        <begin position="244"/>
        <end position="266"/>
    </location>
</feature>
<keyword evidence="2 7" id="KW-0812">Transmembrane</keyword>
<dbReference type="InterPro" id="IPR017871">
    <property type="entry name" value="ABC_transporter-like_CS"/>
</dbReference>
<dbReference type="SMART" id="SM00382">
    <property type="entry name" value="AAA"/>
    <property type="match status" value="1"/>
</dbReference>
<evidence type="ECO:0000256" key="3">
    <source>
        <dbReference type="ARBA" id="ARBA00022741"/>
    </source>
</evidence>
<evidence type="ECO:0000256" key="7">
    <source>
        <dbReference type="SAM" id="Phobius"/>
    </source>
</evidence>
<dbReference type="InterPro" id="IPR003593">
    <property type="entry name" value="AAA+_ATPase"/>
</dbReference>
<keyword evidence="5 7" id="KW-1133">Transmembrane helix</keyword>
<dbReference type="InterPro" id="IPR003439">
    <property type="entry name" value="ABC_transporter-like_ATP-bd"/>
</dbReference>
<dbReference type="AlphaFoldDB" id="A0A1R3SX62"/>
<dbReference type="GO" id="GO:0005886">
    <property type="term" value="C:plasma membrane"/>
    <property type="evidence" value="ECO:0007669"/>
    <property type="project" value="UniProtKB-SubCell"/>
</dbReference>
<proteinExistence type="predicted"/>
<dbReference type="InterPro" id="IPR039421">
    <property type="entry name" value="Type_1_exporter"/>
</dbReference>
<comment type="subcellular location">
    <subcellularLocation>
        <location evidence="1">Cell membrane</location>
        <topology evidence="1">Multi-pass membrane protein</topology>
    </subcellularLocation>
</comment>
<dbReference type="Gene3D" id="1.20.1560.10">
    <property type="entry name" value="ABC transporter type 1, transmembrane domain"/>
    <property type="match status" value="1"/>
</dbReference>
<dbReference type="PANTHER" id="PTHR24221:SF654">
    <property type="entry name" value="ATP-BINDING CASSETTE SUB-FAMILY B MEMBER 6"/>
    <property type="match status" value="1"/>
</dbReference>
<dbReference type="GO" id="GO:0005524">
    <property type="term" value="F:ATP binding"/>
    <property type="evidence" value="ECO:0007669"/>
    <property type="project" value="UniProtKB-KW"/>
</dbReference>
<dbReference type="CDD" id="cd03228">
    <property type="entry name" value="ABCC_MRP_Like"/>
    <property type="match status" value="1"/>
</dbReference>
<keyword evidence="11" id="KW-1185">Reference proteome</keyword>
<protein>
    <submittedName>
        <fullName evidence="10">Thiol reductant ABC exporter</fullName>
    </submittedName>
</protein>
<reference evidence="10 11" key="1">
    <citation type="submission" date="2016-08" db="EMBL/GenBank/DDBJ databases">
        <authorList>
            <person name="Seilhamer J.J."/>
        </authorList>
    </citation>
    <scope>NUCLEOTIDE SEQUENCE [LARGE SCALE GENOMIC DNA]</scope>
    <source>
        <strain evidence="10">M3/6</strain>
    </source>
</reference>
<organism evidence="10 11">
    <name type="scientific">Proteiniphilum saccharofermentans</name>
    <dbReference type="NCBI Taxonomy" id="1642647"/>
    <lineage>
        <taxon>Bacteria</taxon>
        <taxon>Pseudomonadati</taxon>
        <taxon>Bacteroidota</taxon>
        <taxon>Bacteroidia</taxon>
        <taxon>Bacteroidales</taxon>
        <taxon>Dysgonomonadaceae</taxon>
        <taxon>Proteiniphilum</taxon>
    </lineage>
</organism>
<accession>A0A1R3SX62</accession>
<name>A0A1R3SX62_9BACT</name>
<feature type="transmembrane region" description="Helical" evidence="7">
    <location>
        <begin position="158"/>
        <end position="181"/>
    </location>
</feature>
<gene>
    <name evidence="10" type="ORF">PSM36_0723</name>
</gene>
<evidence type="ECO:0000259" key="8">
    <source>
        <dbReference type="PROSITE" id="PS50893"/>
    </source>
</evidence>
<evidence type="ECO:0000256" key="4">
    <source>
        <dbReference type="ARBA" id="ARBA00022840"/>
    </source>
</evidence>
<feature type="transmembrane region" description="Helical" evidence="7">
    <location>
        <begin position="21"/>
        <end position="45"/>
    </location>
</feature>
<evidence type="ECO:0000256" key="5">
    <source>
        <dbReference type="ARBA" id="ARBA00022989"/>
    </source>
</evidence>
<dbReference type="PANTHER" id="PTHR24221">
    <property type="entry name" value="ATP-BINDING CASSETTE SUB-FAMILY B"/>
    <property type="match status" value="1"/>
</dbReference>
<dbReference type="RefSeq" id="WP_019539565.1">
    <property type="nucleotide sequence ID" value="NZ_LT605205.1"/>
</dbReference>
<dbReference type="KEGG" id="psac:PSM36_0723"/>
<evidence type="ECO:0000313" key="11">
    <source>
        <dbReference type="Proteomes" id="UP000187464"/>
    </source>
</evidence>
<dbReference type="Gene3D" id="3.40.50.300">
    <property type="entry name" value="P-loop containing nucleotide triphosphate hydrolases"/>
    <property type="match status" value="1"/>
</dbReference>
<dbReference type="STRING" id="1642647.PSM36_0723"/>
<dbReference type="InterPro" id="IPR036640">
    <property type="entry name" value="ABC1_TM_sf"/>
</dbReference>
<dbReference type="InterPro" id="IPR011527">
    <property type="entry name" value="ABC1_TM_dom"/>
</dbReference>
<keyword evidence="4" id="KW-0067">ATP-binding</keyword>
<dbReference type="Pfam" id="PF00005">
    <property type="entry name" value="ABC_tran"/>
    <property type="match status" value="1"/>
</dbReference>
<dbReference type="PROSITE" id="PS50893">
    <property type="entry name" value="ABC_TRANSPORTER_2"/>
    <property type="match status" value="1"/>
</dbReference>
<dbReference type="GO" id="GO:0016887">
    <property type="term" value="F:ATP hydrolysis activity"/>
    <property type="evidence" value="ECO:0007669"/>
    <property type="project" value="InterPro"/>
</dbReference>
<feature type="transmembrane region" description="Helical" evidence="7">
    <location>
        <begin position="127"/>
        <end position="152"/>
    </location>
</feature>
<feature type="domain" description="ABC transmembrane type-1" evidence="9">
    <location>
        <begin position="24"/>
        <end position="307"/>
    </location>
</feature>
<dbReference type="GO" id="GO:0140359">
    <property type="term" value="F:ABC-type transporter activity"/>
    <property type="evidence" value="ECO:0007669"/>
    <property type="project" value="InterPro"/>
</dbReference>
<dbReference type="EMBL" id="LT605205">
    <property type="protein sequence ID" value="SCD19550.1"/>
    <property type="molecule type" value="Genomic_DNA"/>
</dbReference>
<feature type="transmembrane region" description="Helical" evidence="7">
    <location>
        <begin position="278"/>
        <end position="295"/>
    </location>
</feature>
<evidence type="ECO:0000256" key="6">
    <source>
        <dbReference type="ARBA" id="ARBA00023136"/>
    </source>
</evidence>
<dbReference type="InterPro" id="IPR027417">
    <property type="entry name" value="P-loop_NTPase"/>
</dbReference>
<evidence type="ECO:0000313" key="10">
    <source>
        <dbReference type="EMBL" id="SCD19550.1"/>
    </source>
</evidence>
<feature type="domain" description="ABC transporter" evidence="8">
    <location>
        <begin position="337"/>
        <end position="545"/>
    </location>
</feature>
<dbReference type="PROSITE" id="PS50929">
    <property type="entry name" value="ABC_TM1F"/>
    <property type="match status" value="1"/>
</dbReference>
<keyword evidence="3" id="KW-0547">Nucleotide-binding</keyword>
<dbReference type="GO" id="GO:0034040">
    <property type="term" value="F:ATPase-coupled lipid transmembrane transporter activity"/>
    <property type="evidence" value="ECO:0007669"/>
    <property type="project" value="TreeGrafter"/>
</dbReference>
<sequence>MSSNQESASQWLGKRIAEAKGAYLAASVFTVISAASFVVFCWYLSEFAAAWVDKGIVQPHRLLYASLFLTGRYVFAHFASQFNYNAGNIIVSKIKKKIYPLLLNNSQLDSTSSALYVTRISDDLKPFYAFFIPYSVATALVSTVLLIACFWIERWVGIILLVSLLVIPMQMAVIGIGAEALHRKHTNLFLKYSAVFYNRLQTIAEIVNLDNFKAQYRFLSGKSKELSKATTSVMRVAFLSSTALELFVTIAIAAIAIYLGMSLLGIMPGPNYGKGYDFGTALFLLTITPYFFFYLRKFVGAYHDRNKALASAELLMPILNQEIIPPLSDLNEKINSFEIKGLHFAYPDSPVKVLNNINLQLPVKGLVLVKGISGSGKSTLLKICTGSLFPQEGMVSVNGKDNEWSHQWLKENSSYMNQFPFIFDGTLRYNVFLEKEAEKQAWYPEFLDKILAKKEDGWQTELSHNGKQLSGGERQLVTLARMMLHPRPVAIMDEPTANLDSDTIEIILPQIVKLAEERLVIVASHEKMFDAVADVTLNLNWGEQI</sequence>
<dbReference type="PROSITE" id="PS00211">
    <property type="entry name" value="ABC_TRANSPORTER_1"/>
    <property type="match status" value="1"/>
</dbReference>
<dbReference type="Proteomes" id="UP000187464">
    <property type="component" value="Chromosome I"/>
</dbReference>
<evidence type="ECO:0000256" key="1">
    <source>
        <dbReference type="ARBA" id="ARBA00004651"/>
    </source>
</evidence>
<evidence type="ECO:0000259" key="9">
    <source>
        <dbReference type="PROSITE" id="PS50929"/>
    </source>
</evidence>
<dbReference type="SUPFAM" id="SSF90123">
    <property type="entry name" value="ABC transporter transmembrane region"/>
    <property type="match status" value="1"/>
</dbReference>